<evidence type="ECO:0000313" key="3">
    <source>
        <dbReference type="Proteomes" id="UP000042958"/>
    </source>
</evidence>
<dbReference type="Proteomes" id="UP000042958">
    <property type="component" value="Unassembled WGS sequence"/>
</dbReference>
<evidence type="ECO:0000313" key="2">
    <source>
        <dbReference type="EMBL" id="CEJ58328.1"/>
    </source>
</evidence>
<dbReference type="EMBL" id="CDHK01000006">
    <property type="protein sequence ID" value="CEJ58328.1"/>
    <property type="molecule type" value="Genomic_DNA"/>
</dbReference>
<keyword evidence="3" id="KW-1185">Reference proteome</keyword>
<organism evidence="2 3">
    <name type="scientific">Penicillium brasilianum</name>
    <dbReference type="NCBI Taxonomy" id="104259"/>
    <lineage>
        <taxon>Eukaryota</taxon>
        <taxon>Fungi</taxon>
        <taxon>Dikarya</taxon>
        <taxon>Ascomycota</taxon>
        <taxon>Pezizomycotina</taxon>
        <taxon>Eurotiomycetes</taxon>
        <taxon>Eurotiomycetidae</taxon>
        <taxon>Eurotiales</taxon>
        <taxon>Aspergillaceae</taxon>
        <taxon>Penicillium</taxon>
    </lineage>
</organism>
<accession>A0A0F7TNH4</accession>
<dbReference type="OrthoDB" id="4337177at2759"/>
<protein>
    <submittedName>
        <fullName evidence="2">Uncharacterized protein</fullName>
    </submittedName>
</protein>
<proteinExistence type="predicted"/>
<reference evidence="3" key="1">
    <citation type="journal article" date="2015" name="Genome Announc.">
        <title>Draft genome sequence of the fungus Penicillium brasilianum MG11.</title>
        <authorList>
            <person name="Horn F."/>
            <person name="Linde J."/>
            <person name="Mattern D.J."/>
            <person name="Walther G."/>
            <person name="Guthke R."/>
            <person name="Brakhage A.A."/>
            <person name="Valiante V."/>
        </authorList>
    </citation>
    <scope>NUCLEOTIDE SEQUENCE [LARGE SCALE GENOMIC DNA]</scope>
    <source>
        <strain evidence="3">MG11</strain>
    </source>
</reference>
<dbReference type="AlphaFoldDB" id="A0A0F7TNH4"/>
<name>A0A0F7TNH4_PENBI</name>
<sequence>MTWTSRSHCPQARLPIRFTIMLSILIAYMRRGQSAKKEEQFANWNVELLATANANLARQLQGAEKKIKNLKARLAESDLLVAHAQSRMGDFNYVALRLEDDLSEMPASLVNSEAAQCIHWIDDVWVCTGKEYLKGAEEEWKRGDIEAARSTLETSLMASSCISVAEVLHSRVFLAAILYATGKYHESLCQLDRVMNEISARSEVRRFRYRDIVGTAFFIEAMNFMAMDSFERAYWSFSRSLQHPGYCHKAREFQIKVIVDFTRQQAYEDGASDSLSLRPMKSLDEHLPVPANVDDDPCQYRVW</sequence>
<keyword evidence="1" id="KW-0175">Coiled coil</keyword>
<gene>
    <name evidence="2" type="ORF">PMG11_06988</name>
</gene>
<feature type="coiled-coil region" evidence="1">
    <location>
        <begin position="46"/>
        <end position="80"/>
    </location>
</feature>
<evidence type="ECO:0000256" key="1">
    <source>
        <dbReference type="SAM" id="Coils"/>
    </source>
</evidence>